<dbReference type="EMBL" id="CAJC01000149">
    <property type="protein sequence ID" value="CCI53392.1"/>
    <property type="molecule type" value="Genomic_DNA"/>
</dbReference>
<feature type="chain" id="PRO_5038640477" description="AMIN-like domain-containing protein" evidence="1">
    <location>
        <begin position="23"/>
        <end position="194"/>
    </location>
</feature>
<evidence type="ECO:0000259" key="2">
    <source>
        <dbReference type="Pfam" id="PF24837"/>
    </source>
</evidence>
<evidence type="ECO:0000313" key="3">
    <source>
        <dbReference type="EMBL" id="CCI53392.1"/>
    </source>
</evidence>
<comment type="caution">
    <text evidence="3">The sequence shown here is derived from an EMBL/GenBank/DDBJ whole genome shotgun (WGS) entry which is preliminary data.</text>
</comment>
<feature type="domain" description="AMIN-like" evidence="2">
    <location>
        <begin position="62"/>
        <end position="191"/>
    </location>
</feature>
<proteinExistence type="predicted"/>
<gene>
    <name evidence="3" type="ORF">BN13_390009</name>
</gene>
<name>A0A077MEK1_9MICO</name>
<dbReference type="Proteomes" id="UP000035720">
    <property type="component" value="Unassembled WGS sequence"/>
</dbReference>
<sequence>MSITRRLAALGATALVAGAGFAAAPTSSASAGPAAASAAAAATCTKTWGSLPKTNSTMVVGPLTNVRAGRHACYDRLVFDVRGKAPGYRVEYVDKLIQDGSGTVYPLRGGAKIKITLHAPSYDQNGDIVYLPPNRAEAVNVTGFTTFRQVRWLGSWEGYSEMGVGVRARLPFTVHTLYDGTNSKVVVDVAHSWR</sequence>
<dbReference type="OrthoDB" id="3393679at2"/>
<dbReference type="PROSITE" id="PS51318">
    <property type="entry name" value="TAT"/>
    <property type="match status" value="1"/>
</dbReference>
<dbReference type="AlphaFoldDB" id="A0A077MEK1"/>
<dbReference type="InterPro" id="IPR006311">
    <property type="entry name" value="TAT_signal"/>
</dbReference>
<dbReference type="STRING" id="1193518.BN13_390009"/>
<keyword evidence="4" id="KW-1185">Reference proteome</keyword>
<evidence type="ECO:0000313" key="4">
    <source>
        <dbReference type="Proteomes" id="UP000035720"/>
    </source>
</evidence>
<feature type="signal peptide" evidence="1">
    <location>
        <begin position="1"/>
        <end position="22"/>
    </location>
</feature>
<protein>
    <recommendedName>
        <fullName evidence="2">AMIN-like domain-containing protein</fullName>
    </recommendedName>
</protein>
<dbReference type="RefSeq" id="WP_084733625.1">
    <property type="nucleotide sequence ID" value="NZ_HF571038.1"/>
</dbReference>
<accession>A0A077MEK1</accession>
<organism evidence="3 4">
    <name type="scientific">Nostocoides jenkinsii Ben 74</name>
    <dbReference type="NCBI Taxonomy" id="1193518"/>
    <lineage>
        <taxon>Bacteria</taxon>
        <taxon>Bacillati</taxon>
        <taxon>Actinomycetota</taxon>
        <taxon>Actinomycetes</taxon>
        <taxon>Micrococcales</taxon>
        <taxon>Intrasporangiaceae</taxon>
        <taxon>Nostocoides</taxon>
    </lineage>
</organism>
<keyword evidence="1" id="KW-0732">Signal</keyword>
<dbReference type="InterPro" id="IPR056303">
    <property type="entry name" value="AMIN-like"/>
</dbReference>
<reference evidence="3 4" key="1">
    <citation type="journal article" date="2013" name="ISME J.">
        <title>A metabolic model for members of the genus Tetrasphaera involved in enhanced biological phosphorus removal.</title>
        <authorList>
            <person name="Kristiansen R."/>
            <person name="Nguyen H.T.T."/>
            <person name="Saunders A.M."/>
            <person name="Nielsen J.L."/>
            <person name="Wimmer R."/>
            <person name="Le V.Q."/>
            <person name="McIlroy S.J."/>
            <person name="Petrovski S."/>
            <person name="Seviour R.J."/>
            <person name="Calteau A."/>
            <person name="Nielsen K.L."/>
            <person name="Nielsen P.H."/>
        </authorList>
    </citation>
    <scope>NUCLEOTIDE SEQUENCE [LARGE SCALE GENOMIC DNA]</scope>
    <source>
        <strain evidence="3 4">Ben 74</strain>
    </source>
</reference>
<dbReference type="Pfam" id="PF24837">
    <property type="entry name" value="AMIN-like"/>
    <property type="match status" value="1"/>
</dbReference>
<evidence type="ECO:0000256" key="1">
    <source>
        <dbReference type="SAM" id="SignalP"/>
    </source>
</evidence>